<dbReference type="STRING" id="378794.GCA_001570625_00995"/>
<evidence type="ECO:0008006" key="5">
    <source>
        <dbReference type="Google" id="ProtNLM"/>
    </source>
</evidence>
<name>A0A354YSM5_9FIRM</name>
<feature type="coiled-coil region" evidence="1">
    <location>
        <begin position="16"/>
        <end position="114"/>
    </location>
</feature>
<sequence>MKFSKTLLGFKPGEVINQIENMEKEQQQKVERFKSEIEKIQAALKSAEEKREELQKQLNAYMERERIISDVMVTAQINAQRIEEQARERARHMLENAEEEMKQKLQELDFLRIKVARFKGEFREVLDNYRVSLEKVREEPEDSGFTPTLITKENRRHDVSS</sequence>
<evidence type="ECO:0000256" key="2">
    <source>
        <dbReference type="SAM" id="MobiDB-lite"/>
    </source>
</evidence>
<gene>
    <name evidence="3" type="ORF">DDZ44_00080</name>
</gene>
<keyword evidence="1" id="KW-0175">Coiled coil</keyword>
<evidence type="ECO:0000313" key="3">
    <source>
        <dbReference type="EMBL" id="HBK52320.1"/>
    </source>
</evidence>
<evidence type="ECO:0000256" key="1">
    <source>
        <dbReference type="SAM" id="Coils"/>
    </source>
</evidence>
<protein>
    <recommendedName>
        <fullName evidence="5">DivIVA domain-containing protein</fullName>
    </recommendedName>
</protein>
<comment type="caution">
    <text evidence="3">The sequence shown here is derived from an EMBL/GenBank/DDBJ whole genome shotgun (WGS) entry which is preliminary data.</text>
</comment>
<reference evidence="3 4" key="1">
    <citation type="journal article" date="2018" name="Nat. Biotechnol.">
        <title>A standardized bacterial taxonomy based on genome phylogeny substantially revises the tree of life.</title>
        <authorList>
            <person name="Parks D.H."/>
            <person name="Chuvochina M."/>
            <person name="Waite D.W."/>
            <person name="Rinke C."/>
            <person name="Skarshewski A."/>
            <person name="Chaumeil P.A."/>
            <person name="Hugenholtz P."/>
        </authorList>
    </citation>
    <scope>NUCLEOTIDE SEQUENCE [LARGE SCALE GENOMIC DNA]</scope>
    <source>
        <strain evidence="3">UBA10948</strain>
    </source>
</reference>
<dbReference type="Proteomes" id="UP000263273">
    <property type="component" value="Unassembled WGS sequence"/>
</dbReference>
<organism evidence="3 4">
    <name type="scientific">Syntrophomonas wolfei</name>
    <dbReference type="NCBI Taxonomy" id="863"/>
    <lineage>
        <taxon>Bacteria</taxon>
        <taxon>Bacillati</taxon>
        <taxon>Bacillota</taxon>
        <taxon>Clostridia</taxon>
        <taxon>Eubacteriales</taxon>
        <taxon>Syntrophomonadaceae</taxon>
        <taxon>Syntrophomonas</taxon>
    </lineage>
</organism>
<proteinExistence type="predicted"/>
<dbReference type="RefSeq" id="WP_061213509.1">
    <property type="nucleotide sequence ID" value="NZ_DCDX01000009.1"/>
</dbReference>
<accession>A0A354YSM5</accession>
<dbReference type="EMBL" id="DNZF01000002">
    <property type="protein sequence ID" value="HBK52320.1"/>
    <property type="molecule type" value="Genomic_DNA"/>
</dbReference>
<evidence type="ECO:0000313" key="4">
    <source>
        <dbReference type="Proteomes" id="UP000263273"/>
    </source>
</evidence>
<feature type="compositionally biased region" description="Basic and acidic residues" evidence="2">
    <location>
        <begin position="152"/>
        <end position="161"/>
    </location>
</feature>
<feature type="region of interest" description="Disordered" evidence="2">
    <location>
        <begin position="136"/>
        <end position="161"/>
    </location>
</feature>
<dbReference type="AlphaFoldDB" id="A0A354YSM5"/>